<comment type="caution">
    <text evidence="3">The sequence shown here is derived from an EMBL/GenBank/DDBJ whole genome shotgun (WGS) entry which is preliminary data.</text>
</comment>
<dbReference type="RefSeq" id="WP_211926509.1">
    <property type="nucleotide sequence ID" value="NZ_JAGQFT020000003.1"/>
</dbReference>
<name>A0A8J8AZS1_9GAMM</name>
<sequence>MGLRSVIAVAAAAMLLGALGVLVAQRALAPTPPAPRAAAQASPPAQPPAAAAATGASADPLPWEQDDAAADTDAPLPPDPGAVDGADGLGLAREALARLEASEDLDPRIDVQALRRNLDLAEEMQRLARELRPLTLAPASPERTRAIRERLARMRALQRELQEATRAAAALRAAAAEPAA</sequence>
<evidence type="ECO:0000313" key="5">
    <source>
        <dbReference type="Proteomes" id="UP000675747"/>
    </source>
</evidence>
<feature type="region of interest" description="Disordered" evidence="2">
    <location>
        <begin position="33"/>
        <end position="88"/>
    </location>
</feature>
<reference evidence="3" key="2">
    <citation type="submission" date="2021-04" db="EMBL/GenBank/DDBJ databases">
        <authorList>
            <person name="Karlyshev A.V."/>
        </authorList>
    </citation>
    <scope>NUCLEOTIDE SEQUENCE</scope>
    <source>
        <strain evidence="3">LMG 29479</strain>
    </source>
</reference>
<feature type="compositionally biased region" description="Low complexity" evidence="2">
    <location>
        <begin position="36"/>
        <end position="62"/>
    </location>
</feature>
<organism evidence="3">
    <name type="scientific">Coralloluteibacterium stylophorae</name>
    <dbReference type="NCBI Taxonomy" id="1776034"/>
    <lineage>
        <taxon>Bacteria</taxon>
        <taxon>Pseudomonadati</taxon>
        <taxon>Pseudomonadota</taxon>
        <taxon>Gammaproteobacteria</taxon>
        <taxon>Lysobacterales</taxon>
        <taxon>Lysobacteraceae</taxon>
        <taxon>Coralloluteibacterium</taxon>
    </lineage>
</organism>
<dbReference type="Proteomes" id="UP000675747">
    <property type="component" value="Unassembled WGS sequence"/>
</dbReference>
<dbReference type="EMBL" id="JAGQFT020000003">
    <property type="protein sequence ID" value="MBS7456794.1"/>
    <property type="molecule type" value="Genomic_DNA"/>
</dbReference>
<dbReference type="AlphaFoldDB" id="A0A8J8AZS1"/>
<keyword evidence="1" id="KW-0175">Coiled coil</keyword>
<proteinExistence type="predicted"/>
<accession>A0A8J8AZS1</accession>
<evidence type="ECO:0000256" key="1">
    <source>
        <dbReference type="SAM" id="Coils"/>
    </source>
</evidence>
<dbReference type="EMBL" id="JAGQFT010000060">
    <property type="protein sequence ID" value="MBR0562568.1"/>
    <property type="molecule type" value="Genomic_DNA"/>
</dbReference>
<feature type="coiled-coil region" evidence="1">
    <location>
        <begin position="111"/>
        <end position="174"/>
    </location>
</feature>
<evidence type="ECO:0000256" key="2">
    <source>
        <dbReference type="SAM" id="MobiDB-lite"/>
    </source>
</evidence>
<protein>
    <submittedName>
        <fullName evidence="3">Uncharacterized protein</fullName>
    </submittedName>
</protein>
<gene>
    <name evidence="4" type="ORF">KB893_006565</name>
    <name evidence="3" type="ORF">KB893_08570</name>
</gene>
<evidence type="ECO:0000313" key="3">
    <source>
        <dbReference type="EMBL" id="MBR0562568.1"/>
    </source>
</evidence>
<keyword evidence="5" id="KW-1185">Reference proteome</keyword>
<evidence type="ECO:0000313" key="4">
    <source>
        <dbReference type="EMBL" id="MBS7456794.1"/>
    </source>
</evidence>
<reference evidence="4 5" key="1">
    <citation type="journal article" date="2021" name="Microbiol. Resour. Announc.">
        <title>Draft Genome Sequence of Coralloluteibacterium stylophorae LMG 29479T.</title>
        <authorList>
            <person name="Karlyshev A.V."/>
            <person name="Kudryashova E.B."/>
            <person name="Ariskina E.V."/>
            <person name="Conroy A.P."/>
            <person name="Abidueva E.Y."/>
        </authorList>
    </citation>
    <scope>NUCLEOTIDE SEQUENCE [LARGE SCALE GENOMIC DNA]</scope>
    <source>
        <strain evidence="4 5">LMG 29479</strain>
    </source>
</reference>